<organism evidence="12 13">
    <name type="scientific">Hesseltinella vesiculosa</name>
    <dbReference type="NCBI Taxonomy" id="101127"/>
    <lineage>
        <taxon>Eukaryota</taxon>
        <taxon>Fungi</taxon>
        <taxon>Fungi incertae sedis</taxon>
        <taxon>Mucoromycota</taxon>
        <taxon>Mucoromycotina</taxon>
        <taxon>Mucoromycetes</taxon>
        <taxon>Mucorales</taxon>
        <taxon>Cunninghamellaceae</taxon>
        <taxon>Hesseltinella</taxon>
    </lineage>
</organism>
<evidence type="ECO:0000256" key="7">
    <source>
        <dbReference type="ARBA" id="ARBA00023175"/>
    </source>
</evidence>
<evidence type="ECO:0000256" key="4">
    <source>
        <dbReference type="ARBA" id="ARBA00022490"/>
    </source>
</evidence>
<evidence type="ECO:0000256" key="1">
    <source>
        <dbReference type="ARBA" id="ARBA00004245"/>
    </source>
</evidence>
<dbReference type="EMBL" id="MCGT01000014">
    <property type="protein sequence ID" value="ORX53992.1"/>
    <property type="molecule type" value="Genomic_DNA"/>
</dbReference>
<dbReference type="InterPro" id="IPR004942">
    <property type="entry name" value="Roadblock/LAMTOR2_dom"/>
</dbReference>
<name>A0A1X2GHK9_9FUNG</name>
<dbReference type="GO" id="GO:0005737">
    <property type="term" value="C:cytoplasm"/>
    <property type="evidence" value="ECO:0007669"/>
    <property type="project" value="UniProtKB-UniRule"/>
</dbReference>
<evidence type="ECO:0000256" key="6">
    <source>
        <dbReference type="ARBA" id="ARBA00023017"/>
    </source>
</evidence>
<proteinExistence type="inferred from homology"/>
<dbReference type="Gene3D" id="3.30.450.30">
    <property type="entry name" value="Dynein light chain 2a, cytoplasmic"/>
    <property type="match status" value="1"/>
</dbReference>
<dbReference type="GO" id="GO:0007018">
    <property type="term" value="P:microtubule-based movement"/>
    <property type="evidence" value="ECO:0007669"/>
    <property type="project" value="UniProtKB-UniRule"/>
</dbReference>
<feature type="domain" description="Roadblock/LAMTOR2" evidence="11">
    <location>
        <begin position="8"/>
        <end position="89"/>
    </location>
</feature>
<keyword evidence="13" id="KW-1185">Reference proteome</keyword>
<dbReference type="PANTHER" id="PTHR10779">
    <property type="entry name" value="DYNEIN LIGHT CHAIN ROADBLOCK"/>
    <property type="match status" value="1"/>
</dbReference>
<dbReference type="GO" id="GO:0005874">
    <property type="term" value="C:microtubule"/>
    <property type="evidence" value="ECO:0007669"/>
    <property type="project" value="UniProtKB-UniRule"/>
</dbReference>
<dbReference type="SMART" id="SM00960">
    <property type="entry name" value="Robl_LC7"/>
    <property type="match status" value="1"/>
</dbReference>
<evidence type="ECO:0000256" key="5">
    <source>
        <dbReference type="ARBA" id="ARBA00022701"/>
    </source>
</evidence>
<comment type="subcellular location">
    <subcellularLocation>
        <location evidence="1 10">Cytoplasm</location>
        <location evidence="1 10">Cytoskeleton</location>
    </subcellularLocation>
</comment>
<keyword evidence="8 10" id="KW-0206">Cytoskeleton</keyword>
<evidence type="ECO:0000259" key="11">
    <source>
        <dbReference type="SMART" id="SM00960"/>
    </source>
</evidence>
<evidence type="ECO:0000313" key="13">
    <source>
        <dbReference type="Proteomes" id="UP000242146"/>
    </source>
</evidence>
<reference evidence="12 13" key="1">
    <citation type="submission" date="2016-07" db="EMBL/GenBank/DDBJ databases">
        <title>Pervasive Adenine N6-methylation of Active Genes in Fungi.</title>
        <authorList>
            <consortium name="DOE Joint Genome Institute"/>
            <person name="Mondo S.J."/>
            <person name="Dannebaum R.O."/>
            <person name="Kuo R.C."/>
            <person name="Labutti K."/>
            <person name="Haridas S."/>
            <person name="Kuo A."/>
            <person name="Salamov A."/>
            <person name="Ahrendt S.R."/>
            <person name="Lipzen A."/>
            <person name="Sullivan W."/>
            <person name="Andreopoulos W.B."/>
            <person name="Clum A."/>
            <person name="Lindquist E."/>
            <person name="Daum C."/>
            <person name="Ramamoorthy G.K."/>
            <person name="Gryganskyi A."/>
            <person name="Culley D."/>
            <person name="Magnuson J.K."/>
            <person name="James T.Y."/>
            <person name="O'Malley M.A."/>
            <person name="Stajich J.E."/>
            <person name="Spatafora J.W."/>
            <person name="Visel A."/>
            <person name="Grigoriev I.V."/>
        </authorList>
    </citation>
    <scope>NUCLEOTIDE SEQUENCE [LARGE SCALE GENOMIC DNA]</scope>
    <source>
        <strain evidence="12 13">NRRL 3301</strain>
    </source>
</reference>
<keyword evidence="6 10" id="KW-0243">Dynein</keyword>
<evidence type="ECO:0000256" key="8">
    <source>
        <dbReference type="ARBA" id="ARBA00023212"/>
    </source>
</evidence>
<dbReference type="InterPro" id="IPR016561">
    <property type="entry name" value="DYNLRB1/2"/>
</dbReference>
<accession>A0A1X2GHK9</accession>
<comment type="similarity">
    <text evidence="2 10">Belongs to the GAMAD family.</text>
</comment>
<evidence type="ECO:0000256" key="2">
    <source>
        <dbReference type="ARBA" id="ARBA00007191"/>
    </source>
</evidence>
<dbReference type="SUPFAM" id="SSF103196">
    <property type="entry name" value="Roadblock/LC7 domain"/>
    <property type="match status" value="1"/>
</dbReference>
<dbReference type="STRING" id="101127.A0A1X2GHK9"/>
<dbReference type="GO" id="GO:0005868">
    <property type="term" value="C:cytoplasmic dynein complex"/>
    <property type="evidence" value="ECO:0007669"/>
    <property type="project" value="UniProtKB-UniRule"/>
</dbReference>
<keyword evidence="7 10" id="KW-0505">Motor protein</keyword>
<dbReference type="Proteomes" id="UP000242146">
    <property type="component" value="Unassembled WGS sequence"/>
</dbReference>
<keyword evidence="5 10" id="KW-0493">Microtubule</keyword>
<sequence length="98" mass="11354">MLSVSAEMDETIKRISSRKGVKGIIIMNHQGQTIRTTMEADEAKLYAHQFSHLVKQTQTTNDLTFLRIRTKKYEVMIAPHEDYVLLVVQNPSETYQEQ</sequence>
<dbReference type="Pfam" id="PF03259">
    <property type="entry name" value="Robl_LC7"/>
    <property type="match status" value="1"/>
</dbReference>
<keyword evidence="4 10" id="KW-0963">Cytoplasm</keyword>
<keyword evidence="3 10" id="KW-0813">Transport</keyword>
<evidence type="ECO:0000256" key="10">
    <source>
        <dbReference type="PIRNR" id="PIRNR009998"/>
    </source>
</evidence>
<protein>
    <recommendedName>
        <fullName evidence="10">Dynein light chain roadblock</fullName>
    </recommendedName>
</protein>
<comment type="caution">
    <text evidence="12">The sequence shown here is derived from an EMBL/GenBank/DDBJ whole genome shotgun (WGS) entry which is preliminary data.</text>
</comment>
<dbReference type="GO" id="GO:0045505">
    <property type="term" value="F:dynein intermediate chain binding"/>
    <property type="evidence" value="ECO:0007669"/>
    <property type="project" value="UniProtKB-UniRule"/>
</dbReference>
<dbReference type="AlphaFoldDB" id="A0A1X2GHK9"/>
<gene>
    <name evidence="12" type="ORF">DM01DRAFT_1287275</name>
</gene>
<evidence type="ECO:0000256" key="9">
    <source>
        <dbReference type="ARBA" id="ARBA00025362"/>
    </source>
</evidence>
<comment type="function">
    <text evidence="9">Acts as one of several non-catalytic accessory components of the cytoplasmic dynein 1 complex that are thought to be involved in linking dynein to cargos and to adapter proteins that regulate dynein function. Cytoplasmic dynein 1 acts as a motor for the intracellular retrograde motility of vesicles and organelles along microtubules.</text>
</comment>
<evidence type="ECO:0000256" key="3">
    <source>
        <dbReference type="ARBA" id="ARBA00022448"/>
    </source>
</evidence>
<dbReference type="OrthoDB" id="9985637at2759"/>
<evidence type="ECO:0000313" key="12">
    <source>
        <dbReference type="EMBL" id="ORX53992.1"/>
    </source>
</evidence>
<dbReference type="FunFam" id="3.30.450.30:FF:000011">
    <property type="entry name" value="Dynein light chain roadblock"/>
    <property type="match status" value="1"/>
</dbReference>
<dbReference type="PIRSF" id="PIRSF009998">
    <property type="entry name" value="DLC7"/>
    <property type="match status" value="1"/>
</dbReference>